<keyword evidence="2 8" id="KW-0001">2Fe-2S</keyword>
<dbReference type="RefSeq" id="WP_013029210.1">
    <property type="nucleotide sequence ID" value="NC_013959.1"/>
</dbReference>
<evidence type="ECO:0000313" key="10">
    <source>
        <dbReference type="Proteomes" id="UP000001625"/>
    </source>
</evidence>
<dbReference type="InterPro" id="IPR036249">
    <property type="entry name" value="Thioredoxin-like_sf"/>
</dbReference>
<evidence type="ECO:0000256" key="5">
    <source>
        <dbReference type="ARBA" id="ARBA00023014"/>
    </source>
</evidence>
<comment type="similarity">
    <text evidence="1">Belongs to the complex I 24 kDa subunit family.</text>
</comment>
<dbReference type="InterPro" id="IPR042128">
    <property type="entry name" value="NuoE_dom"/>
</dbReference>
<evidence type="ECO:0000256" key="2">
    <source>
        <dbReference type="ARBA" id="ARBA00022714"/>
    </source>
</evidence>
<organism evidence="9 10">
    <name type="scientific">Sideroxydans lithotrophicus (strain ES-1)</name>
    <dbReference type="NCBI Taxonomy" id="580332"/>
    <lineage>
        <taxon>Bacteria</taxon>
        <taxon>Pseudomonadati</taxon>
        <taxon>Pseudomonadota</taxon>
        <taxon>Betaproteobacteria</taxon>
        <taxon>Nitrosomonadales</taxon>
        <taxon>Gallionellaceae</taxon>
        <taxon>Sideroxydans</taxon>
    </lineage>
</organism>
<evidence type="ECO:0000256" key="8">
    <source>
        <dbReference type="PIRSR" id="PIRSR000216-1"/>
    </source>
</evidence>
<dbReference type="STRING" id="580332.Slit_1074"/>
<evidence type="ECO:0000256" key="1">
    <source>
        <dbReference type="ARBA" id="ARBA00010643"/>
    </source>
</evidence>
<dbReference type="NCBIfam" id="TIGR01958">
    <property type="entry name" value="nuoE_fam"/>
    <property type="match status" value="1"/>
</dbReference>
<dbReference type="InterPro" id="IPR002023">
    <property type="entry name" value="NuoE-like"/>
</dbReference>
<evidence type="ECO:0000256" key="4">
    <source>
        <dbReference type="ARBA" id="ARBA00023004"/>
    </source>
</evidence>
<feature type="binding site" evidence="8">
    <location>
        <position position="123"/>
    </location>
    <ligand>
        <name>[2Fe-2S] cluster</name>
        <dbReference type="ChEBI" id="CHEBI:190135"/>
    </ligand>
</feature>
<dbReference type="KEGG" id="slt:Slit_1074"/>
<dbReference type="Proteomes" id="UP000001625">
    <property type="component" value="Chromosome"/>
</dbReference>
<dbReference type="AlphaFoldDB" id="D5CQS6"/>
<dbReference type="PANTHER" id="PTHR10371">
    <property type="entry name" value="NADH DEHYDROGENASE UBIQUINONE FLAVOPROTEIN 2, MITOCHONDRIAL"/>
    <property type="match status" value="1"/>
</dbReference>
<keyword evidence="5 8" id="KW-0411">Iron-sulfur</keyword>
<comment type="catalytic activity">
    <reaction evidence="7">
        <text>a quinone + NADH + 5 H(+)(in) = a quinol + NAD(+) + 4 H(+)(out)</text>
        <dbReference type="Rhea" id="RHEA:57888"/>
        <dbReference type="ChEBI" id="CHEBI:15378"/>
        <dbReference type="ChEBI" id="CHEBI:24646"/>
        <dbReference type="ChEBI" id="CHEBI:57540"/>
        <dbReference type="ChEBI" id="CHEBI:57945"/>
        <dbReference type="ChEBI" id="CHEBI:132124"/>
    </reaction>
</comment>
<protein>
    <submittedName>
        <fullName evidence="9">NADH-quinone oxidoreductase, E subunit</fullName>
    </submittedName>
</protein>
<evidence type="ECO:0000256" key="3">
    <source>
        <dbReference type="ARBA" id="ARBA00022723"/>
    </source>
</evidence>
<dbReference type="EMBL" id="CP001965">
    <property type="protein sequence ID" value="ADE11312.1"/>
    <property type="molecule type" value="Genomic_DNA"/>
</dbReference>
<dbReference type="SUPFAM" id="SSF52833">
    <property type="entry name" value="Thioredoxin-like"/>
    <property type="match status" value="1"/>
</dbReference>
<dbReference type="InterPro" id="IPR041921">
    <property type="entry name" value="NuoE_N"/>
</dbReference>
<keyword evidence="4 8" id="KW-0408">Iron</keyword>
<evidence type="ECO:0000256" key="7">
    <source>
        <dbReference type="ARBA" id="ARBA00047712"/>
    </source>
</evidence>
<name>D5CQS6_SIDLE</name>
<dbReference type="Pfam" id="PF01257">
    <property type="entry name" value="2Fe-2S_thioredx"/>
    <property type="match status" value="1"/>
</dbReference>
<evidence type="ECO:0000256" key="6">
    <source>
        <dbReference type="ARBA" id="ARBA00034078"/>
    </source>
</evidence>
<dbReference type="HOGENOM" id="CLU_054362_2_0_4"/>
<reference evidence="9 10" key="1">
    <citation type="submission" date="2010-03" db="EMBL/GenBank/DDBJ databases">
        <title>Complete sequence of Sideroxydans lithotrophicus ES-1.</title>
        <authorList>
            <consortium name="US DOE Joint Genome Institute"/>
            <person name="Lucas S."/>
            <person name="Copeland A."/>
            <person name="Lapidus A."/>
            <person name="Cheng J.-F."/>
            <person name="Bruce D."/>
            <person name="Goodwin L."/>
            <person name="Pitluck S."/>
            <person name="Munk A.C."/>
            <person name="Detter J.C."/>
            <person name="Han C."/>
            <person name="Tapia R."/>
            <person name="Larimer F."/>
            <person name="Land M."/>
            <person name="Hauser L."/>
            <person name="Kyrpides N."/>
            <person name="Ivanova N."/>
            <person name="Emerson D."/>
            <person name="Woyke T."/>
        </authorList>
    </citation>
    <scope>NUCLEOTIDE SEQUENCE [LARGE SCALE GENOMIC DNA]</scope>
    <source>
        <strain evidence="9 10">ES-1</strain>
    </source>
</reference>
<comment type="cofactor">
    <cofactor evidence="6">
        <name>[2Fe-2S] cluster</name>
        <dbReference type="ChEBI" id="CHEBI:190135"/>
    </cofactor>
</comment>
<dbReference type="GO" id="GO:0051537">
    <property type="term" value="F:2 iron, 2 sulfur cluster binding"/>
    <property type="evidence" value="ECO:0007669"/>
    <property type="project" value="UniProtKB-KW"/>
</dbReference>
<feature type="binding site" evidence="8">
    <location>
        <position position="127"/>
    </location>
    <ligand>
        <name>[2Fe-2S] cluster</name>
        <dbReference type="ChEBI" id="CHEBI:190135"/>
    </ligand>
</feature>
<dbReference type="FunFam" id="1.10.10.1590:FF:000001">
    <property type="entry name" value="NADH-quinone oxidoreductase subunit E"/>
    <property type="match status" value="1"/>
</dbReference>
<proteinExistence type="inferred from homology"/>
<dbReference type="PIRSF" id="PIRSF000216">
    <property type="entry name" value="NADH_DH_24kDa"/>
    <property type="match status" value="1"/>
</dbReference>
<keyword evidence="3 8" id="KW-0479">Metal-binding</keyword>
<gene>
    <name evidence="9" type="ordered locus">Slit_1074</name>
</gene>
<dbReference type="Gene3D" id="3.40.30.10">
    <property type="entry name" value="Glutaredoxin"/>
    <property type="match status" value="1"/>
</dbReference>
<dbReference type="CDD" id="cd03064">
    <property type="entry name" value="TRX_Fd_NuoE"/>
    <property type="match status" value="1"/>
</dbReference>
<evidence type="ECO:0000313" key="9">
    <source>
        <dbReference type="EMBL" id="ADE11312.1"/>
    </source>
</evidence>
<dbReference type="PANTHER" id="PTHR10371:SF3">
    <property type="entry name" value="NADH DEHYDROGENASE [UBIQUINONE] FLAVOPROTEIN 2, MITOCHONDRIAL"/>
    <property type="match status" value="1"/>
</dbReference>
<dbReference type="OrthoDB" id="9807941at2"/>
<dbReference type="GO" id="GO:0003954">
    <property type="term" value="F:NADH dehydrogenase activity"/>
    <property type="evidence" value="ECO:0007669"/>
    <property type="project" value="TreeGrafter"/>
</dbReference>
<keyword evidence="10" id="KW-1185">Reference proteome</keyword>
<sequence>MLSQQITTLIDKELKKYPADQRQSAVMAALRFVQDEKGWIAPDDMADIAAYIGMPQMAVYEVATFYHMYNLKPMGKYTLTVCTNLSCQLCGSDETLAHLNKRLGIGLGEVTADGKYGLREGECMGACVDAPMFTINNKKLCGRLTSEKIDQILAELDGGQA</sequence>
<dbReference type="NCBIfam" id="NF005723">
    <property type="entry name" value="PRK07539.1-3"/>
    <property type="match status" value="1"/>
</dbReference>
<dbReference type="eggNOG" id="COG1905">
    <property type="taxonomic scope" value="Bacteria"/>
</dbReference>
<feature type="binding site" evidence="8">
    <location>
        <position position="82"/>
    </location>
    <ligand>
        <name>[2Fe-2S] cluster</name>
        <dbReference type="ChEBI" id="CHEBI:190135"/>
    </ligand>
</feature>
<comment type="cofactor">
    <cofactor evidence="8">
        <name>[2Fe-2S] cluster</name>
        <dbReference type="ChEBI" id="CHEBI:190135"/>
    </cofactor>
    <text evidence="8">Binds 1 [2Fe-2S] cluster.</text>
</comment>
<feature type="binding site" evidence="8">
    <location>
        <position position="87"/>
    </location>
    <ligand>
        <name>[2Fe-2S] cluster</name>
        <dbReference type="ChEBI" id="CHEBI:190135"/>
    </ligand>
</feature>
<dbReference type="Gene3D" id="1.10.10.1590">
    <property type="entry name" value="NADH-quinone oxidoreductase subunit E"/>
    <property type="match status" value="1"/>
</dbReference>
<accession>D5CQS6</accession>
<dbReference type="GO" id="GO:0046872">
    <property type="term" value="F:metal ion binding"/>
    <property type="evidence" value="ECO:0007669"/>
    <property type="project" value="UniProtKB-KW"/>
</dbReference>